<dbReference type="InterPro" id="IPR046193">
    <property type="entry name" value="DUF6221"/>
</dbReference>
<dbReference type="Pfam" id="PF19730">
    <property type="entry name" value="DUF6221"/>
    <property type="match status" value="1"/>
</dbReference>
<dbReference type="Proteomes" id="UP001163203">
    <property type="component" value="Chromosome"/>
</dbReference>
<dbReference type="RefSeq" id="WP_268757236.1">
    <property type="nucleotide sequence ID" value="NZ_CP113836.1"/>
</dbReference>
<gene>
    <name evidence="1" type="ORF">ORV05_04800</name>
</gene>
<evidence type="ECO:0000313" key="2">
    <source>
        <dbReference type="Proteomes" id="UP001163203"/>
    </source>
</evidence>
<proteinExistence type="predicted"/>
<sequence>MTGDLITFLRAQIIESRQHILELRKLTAEDQGLTEPWTPEGFDPVMVDLDAKQQIIDLHEPIEGEWGPVCAVCHTTGADGDRKGEYPCTTLRLLALPYADHPAYRQEWKP</sequence>
<evidence type="ECO:0000313" key="1">
    <source>
        <dbReference type="EMBL" id="WAL67110.1"/>
    </source>
</evidence>
<organism evidence="1 2">
    <name type="scientific">Amycolatopsis cynarae</name>
    <dbReference type="NCBI Taxonomy" id="2995223"/>
    <lineage>
        <taxon>Bacteria</taxon>
        <taxon>Bacillati</taxon>
        <taxon>Actinomycetota</taxon>
        <taxon>Actinomycetes</taxon>
        <taxon>Pseudonocardiales</taxon>
        <taxon>Pseudonocardiaceae</taxon>
        <taxon>Amycolatopsis</taxon>
    </lineage>
</organism>
<protein>
    <submittedName>
        <fullName evidence="1">DUF6221 family protein</fullName>
    </submittedName>
</protein>
<name>A0ABY7B477_9PSEU</name>
<keyword evidence="2" id="KW-1185">Reference proteome</keyword>
<reference evidence="1" key="1">
    <citation type="submission" date="2022-11" db="EMBL/GenBank/DDBJ databases">
        <authorList>
            <person name="Mo P."/>
        </authorList>
    </citation>
    <scope>NUCLEOTIDE SEQUENCE</scope>
    <source>
        <strain evidence="1">HUAS 11-8</strain>
    </source>
</reference>
<dbReference type="EMBL" id="CP113836">
    <property type="protein sequence ID" value="WAL67110.1"/>
    <property type="molecule type" value="Genomic_DNA"/>
</dbReference>
<accession>A0ABY7B477</accession>